<proteinExistence type="predicted"/>
<name>A0A2D3V6X6_9PEZI</name>
<dbReference type="InterPro" id="IPR000182">
    <property type="entry name" value="GNAT_dom"/>
</dbReference>
<dbReference type="InterPro" id="IPR052523">
    <property type="entry name" value="Trichothecene_AcTrans"/>
</dbReference>
<dbReference type="PANTHER" id="PTHR42791:SF14">
    <property type="entry name" value="N-ACETYLTRANSFERASE DOMAIN-CONTAINING PROTEIN"/>
    <property type="match status" value="1"/>
</dbReference>
<dbReference type="PROSITE" id="PS51186">
    <property type="entry name" value="GNAT"/>
    <property type="match status" value="1"/>
</dbReference>
<keyword evidence="3" id="KW-1185">Reference proteome</keyword>
<dbReference type="EMBL" id="FJUY01000009">
    <property type="protein sequence ID" value="CZT20477.1"/>
    <property type="molecule type" value="Genomic_DNA"/>
</dbReference>
<evidence type="ECO:0000313" key="2">
    <source>
        <dbReference type="EMBL" id="CZT20477.1"/>
    </source>
</evidence>
<dbReference type="SUPFAM" id="SSF55729">
    <property type="entry name" value="Acyl-CoA N-acyltransferases (Nat)"/>
    <property type="match status" value="1"/>
</dbReference>
<dbReference type="Proteomes" id="UP000225277">
    <property type="component" value="Unassembled WGS sequence"/>
</dbReference>
<gene>
    <name evidence="2" type="ORF">RCC_06337</name>
</gene>
<dbReference type="PANTHER" id="PTHR42791">
    <property type="entry name" value="GNAT FAMILY ACETYLTRANSFERASE"/>
    <property type="match status" value="1"/>
</dbReference>
<dbReference type="Pfam" id="PF00583">
    <property type="entry name" value="Acetyltransf_1"/>
    <property type="match status" value="1"/>
</dbReference>
<sequence>MPDIRVEAASEQDIPRLMEIVIPAFEAGEYPQIVGDTNTTENLLAAGSRHLFAWQEHARSFSHPVGIKCVYTDVFSGKESIIASAEWLVYDRPRSEQEFIQPSYLLTADWVSDHVERQKARDLLRPMLDKRIEWFAGRPYTLLIYMATDPVFRRKGAASACVQWGLDRCVKLGIPAYLEASEAGAPVYERLGFQVCDSVQTGSATCAVMIWWPPNMDPDQRKPVLNAADVRRIRGENV</sequence>
<dbReference type="OrthoDB" id="410198at2759"/>
<evidence type="ECO:0000259" key="1">
    <source>
        <dbReference type="PROSITE" id="PS51186"/>
    </source>
</evidence>
<dbReference type="RefSeq" id="XP_023627366.1">
    <property type="nucleotide sequence ID" value="XM_023771598.1"/>
</dbReference>
<dbReference type="GO" id="GO:0016747">
    <property type="term" value="F:acyltransferase activity, transferring groups other than amino-acyl groups"/>
    <property type="evidence" value="ECO:0007669"/>
    <property type="project" value="InterPro"/>
</dbReference>
<dbReference type="Gene3D" id="3.40.630.30">
    <property type="match status" value="1"/>
</dbReference>
<evidence type="ECO:0000313" key="3">
    <source>
        <dbReference type="Proteomes" id="UP000225277"/>
    </source>
</evidence>
<feature type="domain" description="N-acetyltransferase" evidence="1">
    <location>
        <begin position="80"/>
        <end position="217"/>
    </location>
</feature>
<reference evidence="2 3" key="1">
    <citation type="submission" date="2016-03" db="EMBL/GenBank/DDBJ databases">
        <authorList>
            <person name="Ploux O."/>
        </authorList>
    </citation>
    <scope>NUCLEOTIDE SEQUENCE [LARGE SCALE GENOMIC DNA]</scope>
    <source>
        <strain evidence="2 3">URUG2</strain>
    </source>
</reference>
<organism evidence="2 3">
    <name type="scientific">Ramularia collo-cygni</name>
    <dbReference type="NCBI Taxonomy" id="112498"/>
    <lineage>
        <taxon>Eukaryota</taxon>
        <taxon>Fungi</taxon>
        <taxon>Dikarya</taxon>
        <taxon>Ascomycota</taxon>
        <taxon>Pezizomycotina</taxon>
        <taxon>Dothideomycetes</taxon>
        <taxon>Dothideomycetidae</taxon>
        <taxon>Mycosphaerellales</taxon>
        <taxon>Mycosphaerellaceae</taxon>
        <taxon>Ramularia</taxon>
    </lineage>
</organism>
<dbReference type="AlphaFoldDB" id="A0A2D3V6X6"/>
<protein>
    <recommendedName>
        <fullName evidence="1">N-acetyltransferase domain-containing protein</fullName>
    </recommendedName>
</protein>
<dbReference type="GeneID" id="35601476"/>
<dbReference type="InterPro" id="IPR016181">
    <property type="entry name" value="Acyl_CoA_acyltransferase"/>
</dbReference>
<accession>A0A2D3V6X6</accession>